<dbReference type="Pfam" id="PF05698">
    <property type="entry name" value="Trigger_C"/>
    <property type="match status" value="1"/>
</dbReference>
<dbReference type="SUPFAM" id="SSF109998">
    <property type="entry name" value="Triger factor/SurA peptide-binding domain-like"/>
    <property type="match status" value="1"/>
</dbReference>
<evidence type="ECO:0000259" key="3">
    <source>
        <dbReference type="Pfam" id="PF05698"/>
    </source>
</evidence>
<dbReference type="Gene3D" id="1.10.3120.10">
    <property type="entry name" value="Trigger factor, C-terminal domain"/>
    <property type="match status" value="1"/>
</dbReference>
<organism evidence="4">
    <name type="scientific">marine sediment metagenome</name>
    <dbReference type="NCBI Taxonomy" id="412755"/>
    <lineage>
        <taxon>unclassified sequences</taxon>
        <taxon>metagenomes</taxon>
        <taxon>ecological metagenomes</taxon>
    </lineage>
</organism>
<dbReference type="GO" id="GO:0006457">
    <property type="term" value="P:protein folding"/>
    <property type="evidence" value="ECO:0007669"/>
    <property type="project" value="InterPro"/>
</dbReference>
<evidence type="ECO:0000256" key="1">
    <source>
        <dbReference type="ARBA" id="ARBA00023110"/>
    </source>
</evidence>
<accession>X1N626</accession>
<dbReference type="InterPro" id="IPR037041">
    <property type="entry name" value="Trigger_fac_C_sf"/>
</dbReference>
<dbReference type="InterPro" id="IPR027304">
    <property type="entry name" value="Trigger_fact/SurA_dom_sf"/>
</dbReference>
<comment type="caution">
    <text evidence="4">The sequence shown here is derived from an EMBL/GenBank/DDBJ whole genome shotgun (WGS) entry which is preliminary data.</text>
</comment>
<dbReference type="GO" id="GO:0003755">
    <property type="term" value="F:peptidyl-prolyl cis-trans isomerase activity"/>
    <property type="evidence" value="ECO:0007669"/>
    <property type="project" value="UniProtKB-KW"/>
</dbReference>
<keyword evidence="2" id="KW-0413">Isomerase</keyword>
<keyword evidence="1" id="KW-0697">Rotamase</keyword>
<evidence type="ECO:0000313" key="4">
    <source>
        <dbReference type="EMBL" id="GAI39028.1"/>
    </source>
</evidence>
<evidence type="ECO:0000256" key="2">
    <source>
        <dbReference type="ARBA" id="ARBA00023235"/>
    </source>
</evidence>
<dbReference type="AlphaFoldDB" id="X1N626"/>
<dbReference type="EMBL" id="BARV01024956">
    <property type="protein sequence ID" value="GAI39028.1"/>
    <property type="molecule type" value="Genomic_DNA"/>
</dbReference>
<protein>
    <recommendedName>
        <fullName evidence="3">Trigger factor C-terminal domain-containing protein</fullName>
    </recommendedName>
</protein>
<sequence length="176" mass="20849">DEFALKFGKFENLELLKENLRQGIKKEKELEESQRIRNEILEKIAQDSECESPESLVEIEKIHLLDDLKQRVSQGLQVSFDEYLVQIKKTEEEIKNSFSENAQKRVKNFLVLREIGKTENIMVSEDEIKEETNKILKKYSDLGNTKEKIDLDRLKDYTESVIYNEKVFKKLETFLK</sequence>
<name>X1N626_9ZZZZ</name>
<feature type="non-terminal residue" evidence="4">
    <location>
        <position position="1"/>
    </location>
</feature>
<dbReference type="GO" id="GO:0015031">
    <property type="term" value="P:protein transport"/>
    <property type="evidence" value="ECO:0007669"/>
    <property type="project" value="InterPro"/>
</dbReference>
<proteinExistence type="predicted"/>
<reference evidence="4" key="1">
    <citation type="journal article" date="2014" name="Front. Microbiol.">
        <title>High frequency of phylogenetically diverse reductive dehalogenase-homologous genes in deep subseafloor sedimentary metagenomes.</title>
        <authorList>
            <person name="Kawai M."/>
            <person name="Futagami T."/>
            <person name="Toyoda A."/>
            <person name="Takaki Y."/>
            <person name="Nishi S."/>
            <person name="Hori S."/>
            <person name="Arai W."/>
            <person name="Tsubouchi T."/>
            <person name="Morono Y."/>
            <person name="Uchiyama I."/>
            <person name="Ito T."/>
            <person name="Fujiyama A."/>
            <person name="Inagaki F."/>
            <person name="Takami H."/>
        </authorList>
    </citation>
    <scope>NUCLEOTIDE SEQUENCE</scope>
    <source>
        <strain evidence="4">Expedition CK06-06</strain>
    </source>
</reference>
<gene>
    <name evidence="4" type="ORF">S06H3_40630</name>
</gene>
<dbReference type="InterPro" id="IPR008880">
    <property type="entry name" value="Trigger_fac_C"/>
</dbReference>
<feature type="domain" description="Trigger factor C-terminal" evidence="3">
    <location>
        <begin position="13"/>
        <end position="171"/>
    </location>
</feature>